<dbReference type="RefSeq" id="WP_225858120.1">
    <property type="nucleotide sequence ID" value="NZ_BHYM01000034.1"/>
</dbReference>
<proteinExistence type="predicted"/>
<dbReference type="SUPFAM" id="SSF50156">
    <property type="entry name" value="PDZ domain-like"/>
    <property type="match status" value="1"/>
</dbReference>
<dbReference type="Proteomes" id="UP000287519">
    <property type="component" value="Unassembled WGS sequence"/>
</dbReference>
<dbReference type="GO" id="GO:0008237">
    <property type="term" value="F:metallopeptidase activity"/>
    <property type="evidence" value="ECO:0007669"/>
    <property type="project" value="UniProtKB-KW"/>
</dbReference>
<dbReference type="GO" id="GO:0006508">
    <property type="term" value="P:proteolysis"/>
    <property type="evidence" value="ECO:0007669"/>
    <property type="project" value="UniProtKB-KW"/>
</dbReference>
<keyword evidence="1" id="KW-0378">Hydrolase</keyword>
<comment type="caution">
    <text evidence="1">The sequence shown here is derived from an EMBL/GenBank/DDBJ whole genome shotgun (WGS) entry which is preliminary data.</text>
</comment>
<gene>
    <name evidence="1" type="ORF">Rhow_003659</name>
</gene>
<dbReference type="AlphaFoldDB" id="A0A402C8T4"/>
<accession>A0A402C8T4</accession>
<name>A0A402C8T4_RHOWR</name>
<reference evidence="1 2" key="1">
    <citation type="submission" date="2018-11" db="EMBL/GenBank/DDBJ databases">
        <title>Microbial catabolism of amino acid.</title>
        <authorList>
            <person name="Hibi M."/>
            <person name="Ogawa J."/>
        </authorList>
    </citation>
    <scope>NUCLEOTIDE SEQUENCE [LARGE SCALE GENOMIC DNA]</scope>
    <source>
        <strain evidence="1 2">C31-06</strain>
    </source>
</reference>
<dbReference type="InterPro" id="IPR036034">
    <property type="entry name" value="PDZ_sf"/>
</dbReference>
<sequence length="113" mass="11869">MGEGSGWAFRWRSGTGPAGQAGVRTGVVIITVDGKDMPAFAAATRSLSGAVDFTMEWDGEDQTIVVQHSVPSAVPASFDFTGNMFAITADRMAHCRGREAVVSLRHAVSIRGG</sequence>
<keyword evidence="2" id="KW-1185">Reference proteome</keyword>
<keyword evidence="1" id="KW-0645">Protease</keyword>
<organism evidence="1 2">
    <name type="scientific">Rhodococcus wratislaviensis</name>
    <name type="common">Tsukamurella wratislaviensis</name>
    <dbReference type="NCBI Taxonomy" id="44752"/>
    <lineage>
        <taxon>Bacteria</taxon>
        <taxon>Bacillati</taxon>
        <taxon>Actinomycetota</taxon>
        <taxon>Actinomycetes</taxon>
        <taxon>Mycobacteriales</taxon>
        <taxon>Nocardiaceae</taxon>
        <taxon>Rhodococcus</taxon>
    </lineage>
</organism>
<keyword evidence="1" id="KW-0482">Metalloprotease</keyword>
<dbReference type="EMBL" id="BHYM01000034">
    <property type="protein sequence ID" value="GCE40016.1"/>
    <property type="molecule type" value="Genomic_DNA"/>
</dbReference>
<evidence type="ECO:0000313" key="1">
    <source>
        <dbReference type="EMBL" id="GCE40016.1"/>
    </source>
</evidence>
<protein>
    <submittedName>
        <fullName evidence="1">Membrane-associated zinc metalloprotease</fullName>
    </submittedName>
</protein>
<evidence type="ECO:0000313" key="2">
    <source>
        <dbReference type="Proteomes" id="UP000287519"/>
    </source>
</evidence>